<dbReference type="InterPro" id="IPR028250">
    <property type="entry name" value="DsbDN"/>
</dbReference>
<gene>
    <name evidence="2" type="ORF">GCM10023176_25740</name>
</gene>
<evidence type="ECO:0000313" key="3">
    <source>
        <dbReference type="Proteomes" id="UP001500307"/>
    </source>
</evidence>
<name>A0ABP8SJX4_9ACTN</name>
<dbReference type="EMBL" id="BAABGU010000012">
    <property type="protein sequence ID" value="GAA4569355.1"/>
    <property type="molecule type" value="Genomic_DNA"/>
</dbReference>
<accession>A0ABP8SJX4</accession>
<evidence type="ECO:0000313" key="2">
    <source>
        <dbReference type="EMBL" id="GAA4569355.1"/>
    </source>
</evidence>
<proteinExistence type="predicted"/>
<comment type="caution">
    <text evidence="2">The sequence shown here is derived from an EMBL/GenBank/DDBJ whole genome shotgun (WGS) entry which is preliminary data.</text>
</comment>
<sequence length="172" mass="17429">MGAEALTGHGRLLVGVLVGVLLTAGCTRSGGPPTKADRSGRLEAGGVSVEATLTDGPNGARLRATFHPQRPGFHLYSSDLPPDGVQGLGIPTVVAVRGSLDATGAPTADKPVSELRIEELGVTLPVYPDGPVTVTLPVRSTGDGPAEVVVTYGACSASTCLPPVRERTIALT</sequence>
<protein>
    <recommendedName>
        <fullName evidence="1">Thiol:disulfide interchange protein DsbD N-terminal domain-containing protein</fullName>
    </recommendedName>
</protein>
<dbReference type="RefSeq" id="WP_346119284.1">
    <property type="nucleotide sequence ID" value="NZ_BAABGU010000012.1"/>
</dbReference>
<dbReference type="Pfam" id="PF11412">
    <property type="entry name" value="DsbD_N"/>
    <property type="match status" value="1"/>
</dbReference>
<keyword evidence="3" id="KW-1185">Reference proteome</keyword>
<dbReference type="Proteomes" id="UP001500307">
    <property type="component" value="Unassembled WGS sequence"/>
</dbReference>
<feature type="domain" description="Thiol:disulfide interchange protein DsbD N-terminal" evidence="1">
    <location>
        <begin position="70"/>
        <end position="167"/>
    </location>
</feature>
<organism evidence="2 3">
    <name type="scientific">Micromonospora coerulea</name>
    <dbReference type="NCBI Taxonomy" id="47856"/>
    <lineage>
        <taxon>Bacteria</taxon>
        <taxon>Bacillati</taxon>
        <taxon>Actinomycetota</taxon>
        <taxon>Actinomycetes</taxon>
        <taxon>Micromonosporales</taxon>
        <taxon>Micromonosporaceae</taxon>
        <taxon>Micromonospora</taxon>
    </lineage>
</organism>
<evidence type="ECO:0000259" key="1">
    <source>
        <dbReference type="Pfam" id="PF11412"/>
    </source>
</evidence>
<reference evidence="3" key="1">
    <citation type="journal article" date="2019" name="Int. J. Syst. Evol. Microbiol.">
        <title>The Global Catalogue of Microorganisms (GCM) 10K type strain sequencing project: providing services to taxonomists for standard genome sequencing and annotation.</title>
        <authorList>
            <consortium name="The Broad Institute Genomics Platform"/>
            <consortium name="The Broad Institute Genome Sequencing Center for Infectious Disease"/>
            <person name="Wu L."/>
            <person name="Ma J."/>
        </authorList>
    </citation>
    <scope>NUCLEOTIDE SEQUENCE [LARGE SCALE GENOMIC DNA]</scope>
    <source>
        <strain evidence="3">JCM 3175</strain>
    </source>
</reference>